<evidence type="ECO:0000256" key="2">
    <source>
        <dbReference type="ARBA" id="ARBA00022617"/>
    </source>
</evidence>
<dbReference type="EMBL" id="CP042467">
    <property type="protein sequence ID" value="QED30102.1"/>
    <property type="molecule type" value="Genomic_DNA"/>
</dbReference>
<evidence type="ECO:0000313" key="9">
    <source>
        <dbReference type="Proteomes" id="UP000321595"/>
    </source>
</evidence>
<gene>
    <name evidence="8" type="ORF">FRD01_23275</name>
</gene>
<dbReference type="GO" id="GO:0005506">
    <property type="term" value="F:iron ion binding"/>
    <property type="evidence" value="ECO:0007669"/>
    <property type="project" value="InterPro"/>
</dbReference>
<evidence type="ECO:0000256" key="5">
    <source>
        <dbReference type="ARBA" id="ARBA00023004"/>
    </source>
</evidence>
<dbReference type="PRINTS" id="PR00606">
    <property type="entry name" value="CYTCHROMECID"/>
</dbReference>
<evidence type="ECO:0000313" key="8">
    <source>
        <dbReference type="EMBL" id="QED30102.1"/>
    </source>
</evidence>
<proteinExistence type="predicted"/>
<evidence type="ECO:0000256" key="4">
    <source>
        <dbReference type="ARBA" id="ARBA00022982"/>
    </source>
</evidence>
<dbReference type="Gene3D" id="1.10.760.10">
    <property type="entry name" value="Cytochrome c-like domain"/>
    <property type="match status" value="1"/>
</dbReference>
<feature type="binding site" description="covalent" evidence="6">
    <location>
        <position position="117"/>
    </location>
    <ligand>
        <name>heme c</name>
        <dbReference type="ChEBI" id="CHEBI:61717"/>
    </ligand>
</feature>
<dbReference type="OrthoDB" id="338827at2"/>
<keyword evidence="4" id="KW-0249">Electron transport</keyword>
<keyword evidence="1" id="KW-0813">Transport</keyword>
<dbReference type="InterPro" id="IPR009056">
    <property type="entry name" value="Cyt_c-like_dom"/>
</dbReference>
<evidence type="ECO:0000256" key="1">
    <source>
        <dbReference type="ARBA" id="ARBA00022448"/>
    </source>
</evidence>
<accession>A0A5B8XW14</accession>
<name>A0A5B8XW14_9DELT</name>
<dbReference type="GO" id="GO:0020037">
    <property type="term" value="F:heme binding"/>
    <property type="evidence" value="ECO:0007669"/>
    <property type="project" value="InterPro"/>
</dbReference>
<keyword evidence="2 6" id="KW-0349">Heme</keyword>
<organism evidence="8 9">
    <name type="scientific">Microvenator marinus</name>
    <dbReference type="NCBI Taxonomy" id="2600177"/>
    <lineage>
        <taxon>Bacteria</taxon>
        <taxon>Deltaproteobacteria</taxon>
        <taxon>Bradymonadales</taxon>
        <taxon>Microvenatoraceae</taxon>
        <taxon>Microvenator</taxon>
    </lineage>
</organism>
<evidence type="ECO:0000259" key="7">
    <source>
        <dbReference type="PROSITE" id="PS51007"/>
    </source>
</evidence>
<keyword evidence="9" id="KW-1185">Reference proteome</keyword>
<keyword evidence="5 6" id="KW-0408">Iron</keyword>
<dbReference type="InterPro" id="IPR002324">
    <property type="entry name" value="Cyt_c_ID"/>
</dbReference>
<sequence length="138" mass="14894">MRNTLIASFVIAALLAFVGCKSEAKAPAKADKAAGASSATFTISTDPAVIAEGEKLFTAKTCNACHQWDNKVVGPPLKGVTAKRSPEWLQSMITDPLNFVKTDPEAKKLFEEYKTPMATPPVTQEEARAIIAYLHTKK</sequence>
<feature type="binding site" description="covalent" evidence="6">
    <location>
        <position position="62"/>
    </location>
    <ligand>
        <name>heme c</name>
        <dbReference type="ChEBI" id="CHEBI:61717"/>
    </ligand>
</feature>
<feature type="binding site" description="covalent" evidence="6">
    <location>
        <position position="66"/>
    </location>
    <ligand>
        <name>heme c</name>
        <dbReference type="ChEBI" id="CHEBI:61717"/>
    </ligand>
</feature>
<dbReference type="KEGG" id="bbae:FRD01_23275"/>
<evidence type="ECO:0000256" key="3">
    <source>
        <dbReference type="ARBA" id="ARBA00022723"/>
    </source>
</evidence>
<comment type="PTM">
    <text evidence="6">Binds 1 heme c group covalently per subunit.</text>
</comment>
<evidence type="ECO:0000256" key="6">
    <source>
        <dbReference type="PIRSR" id="PIRSR602324-1"/>
    </source>
</evidence>
<dbReference type="GO" id="GO:0009055">
    <property type="term" value="F:electron transfer activity"/>
    <property type="evidence" value="ECO:0007669"/>
    <property type="project" value="InterPro"/>
</dbReference>
<dbReference type="AlphaFoldDB" id="A0A5B8XW14"/>
<dbReference type="Proteomes" id="UP000321595">
    <property type="component" value="Chromosome"/>
</dbReference>
<dbReference type="Pfam" id="PF00034">
    <property type="entry name" value="Cytochrom_C"/>
    <property type="match status" value="1"/>
</dbReference>
<dbReference type="RefSeq" id="WP_146963491.1">
    <property type="nucleotide sequence ID" value="NZ_CP042467.1"/>
</dbReference>
<dbReference type="SUPFAM" id="SSF46626">
    <property type="entry name" value="Cytochrome c"/>
    <property type="match status" value="1"/>
</dbReference>
<dbReference type="PROSITE" id="PS51257">
    <property type="entry name" value="PROKAR_LIPOPROTEIN"/>
    <property type="match status" value="1"/>
</dbReference>
<dbReference type="PROSITE" id="PS51007">
    <property type="entry name" value="CYTC"/>
    <property type="match status" value="1"/>
</dbReference>
<reference evidence="8 9" key="1">
    <citation type="submission" date="2019-08" db="EMBL/GenBank/DDBJ databases">
        <authorList>
            <person name="Liang Q."/>
        </authorList>
    </citation>
    <scope>NUCLEOTIDE SEQUENCE [LARGE SCALE GENOMIC DNA]</scope>
    <source>
        <strain evidence="8 9">V1718</strain>
    </source>
</reference>
<feature type="domain" description="Cytochrome c" evidence="7">
    <location>
        <begin position="48"/>
        <end position="138"/>
    </location>
</feature>
<keyword evidence="3 6" id="KW-0479">Metal-binding</keyword>
<dbReference type="InterPro" id="IPR036909">
    <property type="entry name" value="Cyt_c-like_dom_sf"/>
</dbReference>
<protein>
    <submittedName>
        <fullName evidence="8">Cytochrome c</fullName>
    </submittedName>
</protein>